<evidence type="ECO:0000256" key="1">
    <source>
        <dbReference type="SAM" id="SignalP"/>
    </source>
</evidence>
<evidence type="ECO:0000313" key="2">
    <source>
        <dbReference type="EMBL" id="XBG66641.1"/>
    </source>
</evidence>
<dbReference type="RefSeq" id="WP_347939264.1">
    <property type="nucleotide sequence ID" value="NZ_CP157197.1"/>
</dbReference>
<protein>
    <submittedName>
        <fullName evidence="2">Phospholipid-binding protein MlaC</fullName>
    </submittedName>
</protein>
<sequence>MQKIITGLFLLVITCSAYSNEKVPAGLNDYVTNLVNEASITLNNSRLSQEAKISKARKLIYNNLDFNWMARYTLGRNGVKTLSNEQIREFTKIYSKYVTKAYTDLIKDYKGAKPKIVGVRALNSTDFMVAMNIISNKGQEPIKVEYLVREMKKDGKDIFKVSDIITEGVSLVGAQQDEFTNTLKNEGFDQLIQNLQSRS</sequence>
<accession>A0AAU7BZH0</accession>
<gene>
    <name evidence="2" type="ORF">AAGW17_01990</name>
</gene>
<organism evidence="2">
    <name type="scientific">Rickettsia oklahomensis</name>
    <dbReference type="NCBI Taxonomy" id="3141789"/>
    <lineage>
        <taxon>Bacteria</taxon>
        <taxon>Pseudomonadati</taxon>
        <taxon>Pseudomonadota</taxon>
        <taxon>Alphaproteobacteria</taxon>
        <taxon>Rickettsiales</taxon>
        <taxon>Rickettsiaceae</taxon>
        <taxon>Rickettsieae</taxon>
        <taxon>Rickettsia</taxon>
        <taxon>belli group</taxon>
    </lineage>
</organism>
<keyword evidence="1" id="KW-0732">Signal</keyword>
<name>A0AAU7BZH0_9RICK</name>
<dbReference type="Gene3D" id="3.10.450.710">
    <property type="entry name" value="Tgt2/MlaC"/>
    <property type="match status" value="1"/>
</dbReference>
<dbReference type="KEGG" id="rof:AAGW17_01990"/>
<dbReference type="AlphaFoldDB" id="A0AAU7BZH0"/>
<feature type="chain" id="PRO_5043851289" evidence="1">
    <location>
        <begin position="20"/>
        <end position="199"/>
    </location>
</feature>
<reference evidence="2" key="1">
    <citation type="submission" date="2024-05" db="EMBL/GenBank/DDBJ databases">
        <title>Characterization of a novel Rickettsia species. (Rickettsia oklahomia sp. nov.) from Amblyomma americanum ticks.</title>
        <authorList>
            <person name="Korla P.K."/>
            <person name="Karounos M."/>
            <person name="Wilson J.M."/>
            <person name="Little S.E."/>
            <person name="Qurollo B.A."/>
        </authorList>
    </citation>
    <scope>NUCLEOTIDE SEQUENCE</scope>
    <source>
        <strain evidence="2">Oklahoma-10</strain>
    </source>
</reference>
<dbReference type="EMBL" id="CP157197">
    <property type="protein sequence ID" value="XBG66641.1"/>
    <property type="molecule type" value="Genomic_DNA"/>
</dbReference>
<dbReference type="Pfam" id="PF05494">
    <property type="entry name" value="MlaC"/>
    <property type="match status" value="1"/>
</dbReference>
<feature type="signal peptide" evidence="1">
    <location>
        <begin position="1"/>
        <end position="19"/>
    </location>
</feature>
<dbReference type="PANTHER" id="PTHR36573:SF1">
    <property type="entry name" value="INTERMEMBRANE PHOSPHOLIPID TRANSPORT SYSTEM BINDING PROTEIN MLAC"/>
    <property type="match status" value="1"/>
</dbReference>
<dbReference type="PANTHER" id="PTHR36573">
    <property type="entry name" value="INTERMEMBRANE PHOSPHOLIPID TRANSPORT SYSTEM BINDING PROTEIN MLAC"/>
    <property type="match status" value="1"/>
</dbReference>
<dbReference type="InterPro" id="IPR008869">
    <property type="entry name" value="MlaC/ttg2D"/>
</dbReference>
<proteinExistence type="predicted"/>
<dbReference type="InterPro" id="IPR042245">
    <property type="entry name" value="Tgt2/MlaC_sf"/>
</dbReference>